<proteinExistence type="predicted"/>
<comment type="caution">
    <text evidence="1">The sequence shown here is derived from an EMBL/GenBank/DDBJ whole genome shotgun (WGS) entry which is preliminary data.</text>
</comment>
<name>A0A8S3Y7Y4_PARAO</name>
<dbReference type="EMBL" id="CAJQZP010001492">
    <property type="protein sequence ID" value="CAG5050893.1"/>
    <property type="molecule type" value="Genomic_DNA"/>
</dbReference>
<dbReference type="Proteomes" id="UP000691718">
    <property type="component" value="Unassembled WGS sequence"/>
</dbReference>
<keyword evidence="2" id="KW-1185">Reference proteome</keyword>
<dbReference type="AlphaFoldDB" id="A0A8S3Y7Y4"/>
<accession>A0A8S3Y7Y4</accession>
<reference evidence="1" key="1">
    <citation type="submission" date="2021-04" db="EMBL/GenBank/DDBJ databases">
        <authorList>
            <person name="Tunstrom K."/>
        </authorList>
    </citation>
    <scope>NUCLEOTIDE SEQUENCE</scope>
</reference>
<sequence length="97" mass="10933">MFTSDSNRSCPQNFETITGPEIIRSEVVFALNKAKSEKAIGPDKINVELLKLLEPEQGDVLINFFNSIYNSGKIPQDWVKSTFITLPKKRNAKTCLD</sequence>
<gene>
    <name evidence="1" type="ORF">PAPOLLO_LOCUS24890</name>
</gene>
<evidence type="ECO:0000313" key="1">
    <source>
        <dbReference type="EMBL" id="CAG5050893.1"/>
    </source>
</evidence>
<evidence type="ECO:0000313" key="2">
    <source>
        <dbReference type="Proteomes" id="UP000691718"/>
    </source>
</evidence>
<organism evidence="1 2">
    <name type="scientific">Parnassius apollo</name>
    <name type="common">Apollo butterfly</name>
    <name type="synonym">Papilio apollo</name>
    <dbReference type="NCBI Taxonomy" id="110799"/>
    <lineage>
        <taxon>Eukaryota</taxon>
        <taxon>Metazoa</taxon>
        <taxon>Ecdysozoa</taxon>
        <taxon>Arthropoda</taxon>
        <taxon>Hexapoda</taxon>
        <taxon>Insecta</taxon>
        <taxon>Pterygota</taxon>
        <taxon>Neoptera</taxon>
        <taxon>Endopterygota</taxon>
        <taxon>Lepidoptera</taxon>
        <taxon>Glossata</taxon>
        <taxon>Ditrysia</taxon>
        <taxon>Papilionoidea</taxon>
        <taxon>Papilionidae</taxon>
        <taxon>Parnassiinae</taxon>
        <taxon>Parnassini</taxon>
        <taxon>Parnassius</taxon>
        <taxon>Parnassius</taxon>
    </lineage>
</organism>
<dbReference type="OrthoDB" id="6908634at2759"/>
<protein>
    <submittedName>
        <fullName evidence="1">(apollo) hypothetical protein</fullName>
    </submittedName>
</protein>